<name>A0ACC5QZX7_9HYPH</name>
<dbReference type="Proteomes" id="UP000616151">
    <property type="component" value="Unassembled WGS sequence"/>
</dbReference>
<reference evidence="1" key="1">
    <citation type="submission" date="2021-01" db="EMBL/GenBank/DDBJ databases">
        <authorList>
            <person name="Sun Q."/>
        </authorList>
    </citation>
    <scope>NUCLEOTIDE SEQUENCE</scope>
    <source>
        <strain evidence="1">YIM B02566</strain>
    </source>
</reference>
<organism evidence="1 2">
    <name type="scientific">Taklimakanibacter albus</name>
    <dbReference type="NCBI Taxonomy" id="2800327"/>
    <lineage>
        <taxon>Bacteria</taxon>
        <taxon>Pseudomonadati</taxon>
        <taxon>Pseudomonadota</taxon>
        <taxon>Alphaproteobacteria</taxon>
        <taxon>Hyphomicrobiales</taxon>
        <taxon>Aestuariivirgaceae</taxon>
        <taxon>Taklimakanibacter</taxon>
    </lineage>
</organism>
<gene>
    <name evidence="1" type="ORF">JHL16_06120</name>
</gene>
<keyword evidence="2" id="KW-1185">Reference proteome</keyword>
<sequence>MRSYAVLTELAGKLVVSCQADAGMPLDGESYMLALARSVLLGGAAGVRIQGIHNVRAVRAAVSVPIIGLVKASQPDSPVYITSRVQEVEALADAGADIIAFDATDRPRPETVPALCQAIHARGLAAMADISTLAEAEAALGAGAEVVGTTLAGYTDHSRQLDGPDYALMQDLAKRALPFVAEGRIWTPEEAQRAFETGAQFVVVGSAITRPDVITRRFIDHLNQSPQAKS</sequence>
<proteinExistence type="predicted"/>
<evidence type="ECO:0000313" key="1">
    <source>
        <dbReference type="EMBL" id="MBK1865921.1"/>
    </source>
</evidence>
<evidence type="ECO:0000313" key="2">
    <source>
        <dbReference type="Proteomes" id="UP000616151"/>
    </source>
</evidence>
<protein>
    <submittedName>
        <fullName evidence="1">N-acetylmannosamine-6-phosphate 2-epimerase</fullName>
    </submittedName>
</protein>
<dbReference type="EMBL" id="JAENHL010000006">
    <property type="protein sequence ID" value="MBK1865921.1"/>
    <property type="molecule type" value="Genomic_DNA"/>
</dbReference>
<accession>A0ACC5QZX7</accession>
<comment type="caution">
    <text evidence="1">The sequence shown here is derived from an EMBL/GenBank/DDBJ whole genome shotgun (WGS) entry which is preliminary data.</text>
</comment>